<name>A0A4P7D749_9BURK</name>
<feature type="transmembrane region" description="Helical" evidence="1">
    <location>
        <begin position="204"/>
        <end position="226"/>
    </location>
</feature>
<dbReference type="Pfam" id="PF00990">
    <property type="entry name" value="GGDEF"/>
    <property type="match status" value="1"/>
</dbReference>
<dbReference type="PANTHER" id="PTHR46663:SF2">
    <property type="entry name" value="GGDEF DOMAIN-CONTAINING PROTEIN"/>
    <property type="match status" value="1"/>
</dbReference>
<dbReference type="OrthoDB" id="9812260at2"/>
<feature type="transmembrane region" description="Helical" evidence="1">
    <location>
        <begin position="34"/>
        <end position="53"/>
    </location>
</feature>
<dbReference type="PROSITE" id="PS50887">
    <property type="entry name" value="GGDEF"/>
    <property type="match status" value="1"/>
</dbReference>
<gene>
    <name evidence="3" type="ORF">E1956_37560</name>
</gene>
<keyword evidence="4" id="KW-1185">Reference proteome</keyword>
<dbReference type="InterPro" id="IPR000160">
    <property type="entry name" value="GGDEF_dom"/>
</dbReference>
<proteinExistence type="predicted"/>
<sequence>MVRNAEAECFRRQPRGRTVIEVRKAITAERRRSLAIYACIVAALFASAVVSAWQASAVVADARLQNRASLLVNTSNALLSGMKDAESGQRGYLLTADEQYLAPYVRGKAEALDALARLTNLLHTPEQAAGLRDVRRDMNEKLDELAQTVQLERLGQHERALSVVKTNAGKAAMDRLRERIGAIVADCDARRAAALRDETVRLELTGSAFAGLLLGVLALLAFATVMQRKAFEGVVRGAERMTRAALRDALTGLPNRRDLELHLRALEGGEATARGPVTALFMDLDGFKLINDTLGHATGDALLRRVSERLRQVRRSGDLLARVGGDEFVLIAPGLTKRADVDQLCNRLIAAVDPLAREFGFVGLSIGIATREAASETLAGLVERADRAMYDAKRSGGGYRFSPKGHEIVMT</sequence>
<dbReference type="NCBIfam" id="TIGR00254">
    <property type="entry name" value="GGDEF"/>
    <property type="match status" value="1"/>
</dbReference>
<dbReference type="KEGG" id="ppai:E1956_37560"/>
<dbReference type="InterPro" id="IPR043128">
    <property type="entry name" value="Rev_trsase/Diguanyl_cyclase"/>
</dbReference>
<dbReference type="Gene3D" id="3.30.70.270">
    <property type="match status" value="1"/>
</dbReference>
<dbReference type="CDD" id="cd01949">
    <property type="entry name" value="GGDEF"/>
    <property type="match status" value="1"/>
</dbReference>
<dbReference type="SMART" id="SM00267">
    <property type="entry name" value="GGDEF"/>
    <property type="match status" value="1"/>
</dbReference>
<dbReference type="PANTHER" id="PTHR46663">
    <property type="entry name" value="DIGUANYLATE CYCLASE DGCT-RELATED"/>
    <property type="match status" value="1"/>
</dbReference>
<accession>A0A4P7D749</accession>
<reference evidence="3 4" key="1">
    <citation type="submission" date="2019-03" db="EMBL/GenBank/DDBJ databases">
        <title>Paraburkholderia sp. 7MH5, isolated from subtropical forest soil.</title>
        <authorList>
            <person name="Gao Z.-H."/>
            <person name="Qiu L.-H."/>
        </authorList>
    </citation>
    <scope>NUCLEOTIDE SEQUENCE [LARGE SCALE GENOMIC DNA]</scope>
    <source>
        <strain evidence="3 4">7MH5</strain>
    </source>
</reference>
<dbReference type="Proteomes" id="UP000295727">
    <property type="component" value="Chromosome 4"/>
</dbReference>
<dbReference type="CDD" id="cd19410">
    <property type="entry name" value="HK9-like_sensor"/>
    <property type="match status" value="1"/>
</dbReference>
<dbReference type="InterPro" id="IPR007891">
    <property type="entry name" value="CHASE3"/>
</dbReference>
<evidence type="ECO:0000256" key="1">
    <source>
        <dbReference type="SAM" id="Phobius"/>
    </source>
</evidence>
<evidence type="ECO:0000313" key="4">
    <source>
        <dbReference type="Proteomes" id="UP000295727"/>
    </source>
</evidence>
<keyword evidence="1" id="KW-1133">Transmembrane helix</keyword>
<dbReference type="InterPro" id="IPR029787">
    <property type="entry name" value="Nucleotide_cyclase"/>
</dbReference>
<dbReference type="AlphaFoldDB" id="A0A4P7D749"/>
<organism evidence="3 4">
    <name type="scientific">Paraburkholderia pallida</name>
    <dbReference type="NCBI Taxonomy" id="2547399"/>
    <lineage>
        <taxon>Bacteria</taxon>
        <taxon>Pseudomonadati</taxon>
        <taxon>Pseudomonadota</taxon>
        <taxon>Betaproteobacteria</taxon>
        <taxon>Burkholderiales</taxon>
        <taxon>Burkholderiaceae</taxon>
        <taxon>Paraburkholderia</taxon>
    </lineage>
</organism>
<evidence type="ECO:0000259" key="2">
    <source>
        <dbReference type="PROSITE" id="PS50887"/>
    </source>
</evidence>
<feature type="domain" description="GGDEF" evidence="2">
    <location>
        <begin position="275"/>
        <end position="405"/>
    </location>
</feature>
<keyword evidence="1" id="KW-0472">Membrane</keyword>
<evidence type="ECO:0000313" key="3">
    <source>
        <dbReference type="EMBL" id="QBR02910.1"/>
    </source>
</evidence>
<protein>
    <submittedName>
        <fullName evidence="3">Diguanylate cyclase</fullName>
    </submittedName>
</protein>
<keyword evidence="1" id="KW-0812">Transmembrane</keyword>
<dbReference type="EMBL" id="CP038151">
    <property type="protein sequence ID" value="QBR02910.1"/>
    <property type="molecule type" value="Genomic_DNA"/>
</dbReference>
<dbReference type="SUPFAM" id="SSF55073">
    <property type="entry name" value="Nucleotide cyclase"/>
    <property type="match status" value="1"/>
</dbReference>
<dbReference type="Pfam" id="PF05227">
    <property type="entry name" value="CHASE3"/>
    <property type="match status" value="1"/>
</dbReference>
<dbReference type="InterPro" id="IPR052163">
    <property type="entry name" value="DGC-Regulatory_Protein"/>
</dbReference>